<evidence type="ECO:0000313" key="7">
    <source>
        <dbReference type="Proteomes" id="UP000250245"/>
    </source>
</evidence>
<dbReference type="GO" id="GO:0003677">
    <property type="term" value="F:DNA binding"/>
    <property type="evidence" value="ECO:0007669"/>
    <property type="project" value="UniProtKB-KW"/>
</dbReference>
<protein>
    <submittedName>
        <fullName evidence="5">GntR family transcriptional regulator</fullName>
    </submittedName>
</protein>
<dbReference type="SMART" id="SM00866">
    <property type="entry name" value="UTRA"/>
    <property type="match status" value="1"/>
</dbReference>
<dbReference type="FunFam" id="1.10.10.10:FF:000079">
    <property type="entry name" value="GntR family transcriptional regulator"/>
    <property type="match status" value="1"/>
</dbReference>
<dbReference type="GO" id="GO:0003700">
    <property type="term" value="F:DNA-binding transcription factor activity"/>
    <property type="evidence" value="ECO:0007669"/>
    <property type="project" value="InterPro"/>
</dbReference>
<dbReference type="PRINTS" id="PR00035">
    <property type="entry name" value="HTHGNTR"/>
</dbReference>
<gene>
    <name evidence="6" type="primary">yurK_1</name>
    <name evidence="5" type="ORF">HHJ67_00430</name>
    <name evidence="6" type="ORF">NCTC11820_00100</name>
</gene>
<sequence length="251" mass="28609">MVNTSPPVYEQIAEVIRRQIHDGDYLVGDKLPSENELCEIHKVARGTIRRAINGLIAEGLLESEKGKGTFVTSPESKTLLWNFGSLTDRLNDTSERALAKVLEQTVVIRGNRKMLRLKRLRSIETENTVIPISLDISFLPVDLLPGIEKYDFEDESIYRILREKYNRNPTQSLVSLKARIADQGTKRILKELPSTRCLLHATGATYDNVHVCIEESEITYSSRVQAVMHIDHHNGYTKPLQMTKELHHVHE</sequence>
<reference evidence="5 8" key="2">
    <citation type="submission" date="2020-04" db="EMBL/GenBank/DDBJ databases">
        <title>Antimicrobial susceptibility and clonality of vaginal-derived multi-drug resistant Mobiluncus isolates in China.</title>
        <authorList>
            <person name="Zhang X."/>
        </authorList>
    </citation>
    <scope>NUCLEOTIDE SEQUENCE [LARGE SCALE GENOMIC DNA]</scope>
    <source>
        <strain evidence="5 8">19</strain>
    </source>
</reference>
<dbReference type="GeneID" id="55564748"/>
<dbReference type="PANTHER" id="PTHR44846:SF1">
    <property type="entry name" value="MANNOSYL-D-GLYCERATE TRANSPORT_METABOLISM SYSTEM REPRESSOR MNGR-RELATED"/>
    <property type="match status" value="1"/>
</dbReference>
<evidence type="ECO:0000256" key="2">
    <source>
        <dbReference type="ARBA" id="ARBA00023125"/>
    </source>
</evidence>
<dbReference type="CDD" id="cd07377">
    <property type="entry name" value="WHTH_GntR"/>
    <property type="match status" value="1"/>
</dbReference>
<dbReference type="RefSeq" id="WP_004007903.1">
    <property type="nucleotide sequence ID" value="NZ_CAMUDJ010000001.1"/>
</dbReference>
<dbReference type="InterPro" id="IPR011663">
    <property type="entry name" value="UTRA"/>
</dbReference>
<dbReference type="EMBL" id="UASJ01000001">
    <property type="protein sequence ID" value="SQB63332.1"/>
    <property type="molecule type" value="Genomic_DNA"/>
</dbReference>
<proteinExistence type="predicted"/>
<keyword evidence="2" id="KW-0238">DNA-binding</keyword>
<dbReference type="SUPFAM" id="SSF46785">
    <property type="entry name" value="Winged helix' DNA-binding domain"/>
    <property type="match status" value="1"/>
</dbReference>
<dbReference type="InterPro" id="IPR036388">
    <property type="entry name" value="WH-like_DNA-bd_sf"/>
</dbReference>
<evidence type="ECO:0000313" key="5">
    <source>
        <dbReference type="EMBL" id="NMW86229.1"/>
    </source>
</evidence>
<dbReference type="AlphaFoldDB" id="A0A2X2Y604"/>
<dbReference type="InterPro" id="IPR028978">
    <property type="entry name" value="Chorismate_lyase_/UTRA_dom_sf"/>
</dbReference>
<dbReference type="SUPFAM" id="SSF64288">
    <property type="entry name" value="Chorismate lyase-like"/>
    <property type="match status" value="1"/>
</dbReference>
<dbReference type="OMA" id="FMIETGY"/>
<dbReference type="Gene3D" id="3.40.1410.10">
    <property type="entry name" value="Chorismate lyase-like"/>
    <property type="match status" value="1"/>
</dbReference>
<dbReference type="Pfam" id="PF07702">
    <property type="entry name" value="UTRA"/>
    <property type="match status" value="1"/>
</dbReference>
<organism evidence="6 7">
    <name type="scientific">Mobiluncus curtisii</name>
    <dbReference type="NCBI Taxonomy" id="2051"/>
    <lineage>
        <taxon>Bacteria</taxon>
        <taxon>Bacillati</taxon>
        <taxon>Actinomycetota</taxon>
        <taxon>Actinomycetes</taxon>
        <taxon>Actinomycetales</taxon>
        <taxon>Actinomycetaceae</taxon>
        <taxon>Mobiluncus</taxon>
    </lineage>
</organism>
<name>A0A2X2Y604_9ACTO</name>
<dbReference type="Pfam" id="PF00392">
    <property type="entry name" value="GntR"/>
    <property type="match status" value="1"/>
</dbReference>
<dbReference type="InterPro" id="IPR050679">
    <property type="entry name" value="Bact_HTH_transcr_reg"/>
</dbReference>
<accession>A0A2X2Y604</accession>
<evidence type="ECO:0000313" key="6">
    <source>
        <dbReference type="EMBL" id="SQB63332.1"/>
    </source>
</evidence>
<evidence type="ECO:0000259" key="4">
    <source>
        <dbReference type="PROSITE" id="PS50949"/>
    </source>
</evidence>
<dbReference type="PROSITE" id="PS50949">
    <property type="entry name" value="HTH_GNTR"/>
    <property type="match status" value="1"/>
</dbReference>
<dbReference type="PANTHER" id="PTHR44846">
    <property type="entry name" value="MANNOSYL-D-GLYCERATE TRANSPORT/METABOLISM SYSTEM REPRESSOR MNGR-RELATED"/>
    <property type="match status" value="1"/>
</dbReference>
<dbReference type="Gene3D" id="1.10.10.10">
    <property type="entry name" value="Winged helix-like DNA-binding domain superfamily/Winged helix DNA-binding domain"/>
    <property type="match status" value="1"/>
</dbReference>
<dbReference type="GO" id="GO:0045892">
    <property type="term" value="P:negative regulation of DNA-templated transcription"/>
    <property type="evidence" value="ECO:0007669"/>
    <property type="project" value="TreeGrafter"/>
</dbReference>
<dbReference type="EMBL" id="JABCUI010000001">
    <property type="protein sequence ID" value="NMW86229.1"/>
    <property type="molecule type" value="Genomic_DNA"/>
</dbReference>
<dbReference type="Proteomes" id="UP000250245">
    <property type="component" value="Unassembled WGS sequence"/>
</dbReference>
<dbReference type="InterPro" id="IPR000524">
    <property type="entry name" value="Tscrpt_reg_HTH_GntR"/>
</dbReference>
<keyword evidence="3" id="KW-0804">Transcription</keyword>
<evidence type="ECO:0000313" key="8">
    <source>
        <dbReference type="Proteomes" id="UP000553981"/>
    </source>
</evidence>
<keyword evidence="1" id="KW-0805">Transcription regulation</keyword>
<feature type="domain" description="HTH gntR-type" evidence="4">
    <location>
        <begin position="6"/>
        <end position="74"/>
    </location>
</feature>
<dbReference type="InterPro" id="IPR036390">
    <property type="entry name" value="WH_DNA-bd_sf"/>
</dbReference>
<dbReference type="Proteomes" id="UP000553981">
    <property type="component" value="Unassembled WGS sequence"/>
</dbReference>
<reference evidence="6 7" key="1">
    <citation type="submission" date="2018-06" db="EMBL/GenBank/DDBJ databases">
        <authorList>
            <consortium name="Pathogen Informatics"/>
            <person name="Doyle S."/>
        </authorList>
    </citation>
    <scope>NUCLEOTIDE SEQUENCE [LARGE SCALE GENOMIC DNA]</scope>
    <source>
        <strain evidence="6 7">NCTC11820</strain>
    </source>
</reference>
<evidence type="ECO:0000256" key="3">
    <source>
        <dbReference type="ARBA" id="ARBA00023163"/>
    </source>
</evidence>
<dbReference type="SMART" id="SM00345">
    <property type="entry name" value="HTH_GNTR"/>
    <property type="match status" value="1"/>
</dbReference>
<evidence type="ECO:0000256" key="1">
    <source>
        <dbReference type="ARBA" id="ARBA00023015"/>
    </source>
</evidence>